<protein>
    <submittedName>
        <fullName evidence="2">Uncharacterized protein</fullName>
    </submittedName>
</protein>
<comment type="caution">
    <text evidence="2">The sequence shown here is derived from an EMBL/GenBank/DDBJ whole genome shotgun (WGS) entry which is preliminary data.</text>
</comment>
<proteinExistence type="predicted"/>
<dbReference type="EMBL" id="NKUJ01000450">
    <property type="protein sequence ID" value="RMJ04979.1"/>
    <property type="molecule type" value="Genomic_DNA"/>
</dbReference>
<gene>
    <name evidence="2" type="ORF">CDV36_014356</name>
</gene>
<dbReference type="InterPro" id="IPR038765">
    <property type="entry name" value="Papain-like_cys_pep_sf"/>
</dbReference>
<evidence type="ECO:0000256" key="1">
    <source>
        <dbReference type="SAM" id="MobiDB-lite"/>
    </source>
</evidence>
<accession>A0A3M2RII6</accession>
<feature type="region of interest" description="Disordered" evidence="1">
    <location>
        <begin position="1"/>
        <end position="34"/>
    </location>
</feature>
<sequence length="573" mass="63398">MAPTDVTPGSDQDEARSATGPHRTLLPVAPGPPVMGVQPLGESTEIERRQELTTAAYATIIKRYDTPTHVSHSFAQHIIPSFPSGDQSLVLKGIVIETPKVNAGCREAKTLLSKEEKTQTMNLTKRQRTDELARMSSERLDTAWGGRNWLPQDVRDAYVSMGPTGDVPQMVVNQMSRITTILEPKGRRFLHSLWEPDGLLREMVKTGKRAPYFSGDQATEALKRVKETWGESSRGDTEEVDGQHPYNQRLESQVTLSLSANRGTNDATNDADDAPEEEATLELGRGDLGRLAPDELFDNIDNAPSPTISNSRIQLEAITTLQLPVDAEIVDMASPDRPTVQQDMAVVPDITDQEVSDHQLLGKDHFSCSGPSDTSTSQPPMIATPRGLRDAITILTDQSRVPAQRVTKSPDDTVSSSRGVICASNPNLKRKLDIETEGLVDLDGESLSNRGSSPIHLDSAQVSQKILRQLTTEESLTDDVLDLCCRAILSRYDKSQSMLLLHPLWFFDDAHSDTLPSEVRRLRHVEVVCFPIHHDGHWSLGVLKRSEGGFLFQHHDSSPSTKRNELVIRRIRD</sequence>
<dbReference type="SUPFAM" id="SSF54001">
    <property type="entry name" value="Cysteine proteinases"/>
    <property type="match status" value="1"/>
</dbReference>
<name>A0A3M2RII6_9HYPO</name>
<evidence type="ECO:0000313" key="2">
    <source>
        <dbReference type="EMBL" id="RMJ04979.1"/>
    </source>
</evidence>
<organism evidence="2 3">
    <name type="scientific">Fusarium kuroshium</name>
    <dbReference type="NCBI Taxonomy" id="2010991"/>
    <lineage>
        <taxon>Eukaryota</taxon>
        <taxon>Fungi</taxon>
        <taxon>Dikarya</taxon>
        <taxon>Ascomycota</taxon>
        <taxon>Pezizomycotina</taxon>
        <taxon>Sordariomycetes</taxon>
        <taxon>Hypocreomycetidae</taxon>
        <taxon>Hypocreales</taxon>
        <taxon>Nectriaceae</taxon>
        <taxon>Fusarium</taxon>
        <taxon>Fusarium solani species complex</taxon>
    </lineage>
</organism>
<feature type="compositionally biased region" description="Basic and acidic residues" evidence="1">
    <location>
        <begin position="226"/>
        <end position="237"/>
    </location>
</feature>
<dbReference type="Gene3D" id="3.40.395.10">
    <property type="entry name" value="Adenoviral Proteinase, Chain A"/>
    <property type="match status" value="1"/>
</dbReference>
<keyword evidence="3" id="KW-1185">Reference proteome</keyword>
<reference evidence="2 3" key="1">
    <citation type="submission" date="2017-06" db="EMBL/GenBank/DDBJ databases">
        <title>Comparative genomic analysis of Ambrosia Fusariam Clade fungi.</title>
        <authorList>
            <person name="Stajich J.E."/>
            <person name="Carrillo J."/>
            <person name="Kijimoto T."/>
            <person name="Eskalen A."/>
            <person name="O'Donnell K."/>
            <person name="Kasson M."/>
        </authorList>
    </citation>
    <scope>NUCLEOTIDE SEQUENCE [LARGE SCALE GENOMIC DNA]</scope>
    <source>
        <strain evidence="2">UCR3666</strain>
    </source>
</reference>
<evidence type="ECO:0000313" key="3">
    <source>
        <dbReference type="Proteomes" id="UP000277212"/>
    </source>
</evidence>
<dbReference type="OrthoDB" id="5085208at2759"/>
<dbReference type="AlphaFoldDB" id="A0A3M2RII6"/>
<dbReference type="Proteomes" id="UP000277212">
    <property type="component" value="Unassembled WGS sequence"/>
</dbReference>
<feature type="region of interest" description="Disordered" evidence="1">
    <location>
        <begin position="226"/>
        <end position="247"/>
    </location>
</feature>